<gene>
    <name evidence="5" type="ORF">QQS21_004506</name>
</gene>
<comment type="similarity">
    <text evidence="1 3">Belongs to the type-B carboxylesterase/lipase family.</text>
</comment>
<accession>A0AAJ0CR65</accession>
<dbReference type="InterPro" id="IPR050654">
    <property type="entry name" value="AChE-related_enzymes"/>
</dbReference>
<dbReference type="Proteomes" id="UP001251528">
    <property type="component" value="Unassembled WGS sequence"/>
</dbReference>
<dbReference type="GO" id="GO:0003990">
    <property type="term" value="F:acetylcholinesterase activity"/>
    <property type="evidence" value="ECO:0007669"/>
    <property type="project" value="TreeGrafter"/>
</dbReference>
<dbReference type="GO" id="GO:0005886">
    <property type="term" value="C:plasma membrane"/>
    <property type="evidence" value="ECO:0007669"/>
    <property type="project" value="TreeGrafter"/>
</dbReference>
<keyword evidence="6" id="KW-1185">Reference proteome</keyword>
<dbReference type="InterPro" id="IPR029058">
    <property type="entry name" value="AB_hydrolase_fold"/>
</dbReference>
<dbReference type="InterPro" id="IPR019819">
    <property type="entry name" value="Carboxylesterase_B_CS"/>
</dbReference>
<dbReference type="Gene3D" id="3.40.50.1820">
    <property type="entry name" value="alpha/beta hydrolase"/>
    <property type="match status" value="2"/>
</dbReference>
<dbReference type="PROSITE" id="PS00122">
    <property type="entry name" value="CARBOXYLESTERASE_B_1"/>
    <property type="match status" value="1"/>
</dbReference>
<evidence type="ECO:0000259" key="4">
    <source>
        <dbReference type="Pfam" id="PF00135"/>
    </source>
</evidence>
<dbReference type="EMBL" id="JASWJB010000067">
    <property type="protein sequence ID" value="KAK2601915.1"/>
    <property type="molecule type" value="Genomic_DNA"/>
</dbReference>
<keyword evidence="3" id="KW-0732">Signal</keyword>
<dbReference type="AlphaFoldDB" id="A0AAJ0CR65"/>
<sequence length="496" mass="54414">MRASHLVKLVALSRLFGLSQSYPGSGDNHSPTVKTQNGIFKGRIDQRYPDVRQFLKVPFAKPPVGQLRWSKPQPLSASSDHAYDATQLPASCPQWSSPPNIFNEVIPGFFLNGSISEDCLYLSVWSPVNAKNLPVVVFLYGGSFQTGGINIPYQIPSSVVQRTSKLIVVAVNYRLNIFGFPNAPGLEDQNLGILDQRAGLEWVRDNIGAFGGDASRIILWGQSAGAVATDYHNFAFHQDPIATGFFSQSGSAFVPIISSDTSQSNFSFVANHFKCQCPGDKASQLDCMRKIPFKDIQNYLASYANNGTLPAMPFTPIPDDKIVFRNYTSRYEQGLISNRPAIFSTCENEGNSLVPANRSGIDTALAEATTKTLLLCPTVRTSKLRQRAGRITHRYLFSGNFSTISSLPWMGAYHLSDVPTLFGTYTDFPPYGGPPSAVLIETSQKMQDLLLDFANNPEGLLNKGWPRYSEGSLLRFAAEGKVIQKISVDSVDHVCS</sequence>
<evidence type="ECO:0000256" key="2">
    <source>
        <dbReference type="ARBA" id="ARBA00022801"/>
    </source>
</evidence>
<dbReference type="EC" id="3.1.1.-" evidence="3"/>
<dbReference type="GO" id="GO:0006581">
    <property type="term" value="P:acetylcholine catabolic process"/>
    <property type="evidence" value="ECO:0007669"/>
    <property type="project" value="TreeGrafter"/>
</dbReference>
<comment type="caution">
    <text evidence="5">The sequence shown here is derived from an EMBL/GenBank/DDBJ whole genome shotgun (WGS) entry which is preliminary data.</text>
</comment>
<evidence type="ECO:0000313" key="6">
    <source>
        <dbReference type="Proteomes" id="UP001251528"/>
    </source>
</evidence>
<dbReference type="Pfam" id="PF00135">
    <property type="entry name" value="COesterase"/>
    <property type="match status" value="1"/>
</dbReference>
<dbReference type="PROSITE" id="PS00941">
    <property type="entry name" value="CARBOXYLESTERASE_B_2"/>
    <property type="match status" value="1"/>
</dbReference>
<dbReference type="PANTHER" id="PTHR43918">
    <property type="entry name" value="ACETYLCHOLINESTERASE"/>
    <property type="match status" value="1"/>
</dbReference>
<feature type="signal peptide" evidence="3">
    <location>
        <begin position="1"/>
        <end position="21"/>
    </location>
</feature>
<dbReference type="InterPro" id="IPR019826">
    <property type="entry name" value="Carboxylesterase_B_AS"/>
</dbReference>
<evidence type="ECO:0000256" key="3">
    <source>
        <dbReference type="RuleBase" id="RU361235"/>
    </source>
</evidence>
<evidence type="ECO:0000256" key="1">
    <source>
        <dbReference type="ARBA" id="ARBA00005964"/>
    </source>
</evidence>
<feature type="chain" id="PRO_5042315182" description="Carboxylic ester hydrolase" evidence="3">
    <location>
        <begin position="22"/>
        <end position="496"/>
    </location>
</feature>
<proteinExistence type="inferred from homology"/>
<reference evidence="5" key="1">
    <citation type="submission" date="2023-06" db="EMBL/GenBank/DDBJ databases">
        <title>Conoideocrella luteorostrata (Hypocreales: Clavicipitaceae), a potential biocontrol fungus for elongate hemlock scale in United States Christmas tree production areas.</title>
        <authorList>
            <person name="Barrett H."/>
            <person name="Lovett B."/>
            <person name="Macias A.M."/>
            <person name="Stajich J.E."/>
            <person name="Kasson M.T."/>
        </authorList>
    </citation>
    <scope>NUCLEOTIDE SEQUENCE</scope>
    <source>
        <strain evidence="5">ARSEF 14590</strain>
    </source>
</reference>
<feature type="domain" description="Carboxylesterase type B" evidence="4">
    <location>
        <begin position="30"/>
        <end position="356"/>
    </location>
</feature>
<organism evidence="5 6">
    <name type="scientific">Conoideocrella luteorostrata</name>
    <dbReference type="NCBI Taxonomy" id="1105319"/>
    <lineage>
        <taxon>Eukaryota</taxon>
        <taxon>Fungi</taxon>
        <taxon>Dikarya</taxon>
        <taxon>Ascomycota</taxon>
        <taxon>Pezizomycotina</taxon>
        <taxon>Sordariomycetes</taxon>
        <taxon>Hypocreomycetidae</taxon>
        <taxon>Hypocreales</taxon>
        <taxon>Clavicipitaceae</taxon>
        <taxon>Conoideocrella</taxon>
    </lineage>
</organism>
<name>A0AAJ0CR65_9HYPO</name>
<keyword evidence="2 3" id="KW-0378">Hydrolase</keyword>
<evidence type="ECO:0000313" key="5">
    <source>
        <dbReference type="EMBL" id="KAK2601915.1"/>
    </source>
</evidence>
<protein>
    <recommendedName>
        <fullName evidence="3">Carboxylic ester hydrolase</fullName>
        <ecNumber evidence="3">3.1.1.-</ecNumber>
    </recommendedName>
</protein>
<dbReference type="SUPFAM" id="SSF53474">
    <property type="entry name" value="alpha/beta-Hydrolases"/>
    <property type="match status" value="1"/>
</dbReference>
<dbReference type="InterPro" id="IPR002018">
    <property type="entry name" value="CarbesteraseB"/>
</dbReference>
<dbReference type="PANTHER" id="PTHR43918:SF4">
    <property type="entry name" value="CARBOXYLIC ESTER HYDROLASE"/>
    <property type="match status" value="1"/>
</dbReference>
<dbReference type="GO" id="GO:0019695">
    <property type="term" value="P:choline metabolic process"/>
    <property type="evidence" value="ECO:0007669"/>
    <property type="project" value="TreeGrafter"/>
</dbReference>